<protein>
    <submittedName>
        <fullName evidence="2">tRNA3(Ser)-specific nuclease WapA</fullName>
        <ecNumber evidence="2">3.1.-.-</ecNumber>
    </submittedName>
</protein>
<dbReference type="NCBIfam" id="TIGR03696">
    <property type="entry name" value="Rhs_assc_core"/>
    <property type="match status" value="1"/>
</dbReference>
<dbReference type="InterPro" id="IPR045619">
    <property type="entry name" value="DUF6443"/>
</dbReference>
<dbReference type="InterPro" id="IPR028218">
    <property type="entry name" value="Toxin-JAB1"/>
</dbReference>
<sequence>MNKKLLKGKIMNIKRIIVLVLISASSGLLCAQRKTVNMSDRYGILTVTPLDKYTGAASLLKTNGVRSLTDVSYGDGFGGVSQKIHVGITPQGKDLTESYEYNSLGNLQSRTLPVPVLSEGTSGNYKQILKSAQEYYGHSNVCSRFAYEASHRSLLLKEFGVGDEWTGKAVSKKYSCNLESIPVQRCKRYLVSAGGELVESDSPYADGSLRGIRSEDEDGNMHWEFYNSENQLVLSRILDGDTFFDTYFVYDEYGNLVFVLPPGYQDHPDLDLYAYIYRYDYLDRLVYKKLPGCAPSYLVYDAAHRLVFSQDGCQRNDSLWSFFVYDVYGRVVVEGECSNSDKHVRTAGETVVLGTLMEGDTGLAYSGYQSSFDLVDPCVYVVNYYDTYDFRTRNGFSAYNFPEGTVSATGNLTGSILCTHGSSGFIYSADYYDINKRIVKSLSSRVNGGMDTYATEYSFQGRPLSVLHTHTDSSGYSLTERYTYTYDHSSRLTRVSHQYDNNPSVLLVEHTYDELGRLQTDKLDNGIYATDYAYNIRNWLTGIEGGKFSQSLHYTDGLGVPCYNGNISSMTWKSGAGATPRGYKFSYDRLGRLTDAEYGEGPSLSVNTNRFNEQVTGYDKMGNILGLKRYGQTSATGYDVIDDLSLSYAGNRLKKVTDRSTTPAFNNGFEFKDGIDLPTEYEYDENGNLTKDLNKNITAIQYNCLNLPGRVMFANGNSISYLYDAAGRKLRTVHVLEGDSVTTDYCGNVVYENGVPQILLTEVGYVSLTDGKYHYYLKDHQGNNRVVVDEEGTVEEVNHYYPFGGVFSSTGDAQPYKYNGKELDRKGGLDWYDYGARHYDSVLGRWNGVDPSCEKHYSWSPYVYCKNNPVLRIDPDGKDDYVINYHGQLQLMRRTNRIVDVLYASGTSGTVSKINPEWKNIKVFDKSILPALETNLGNNTSGADYFAETSSAYDAANIATFGIENTGVEWKYTAGYRDGEKKYIIGNSSRDYSVSTLEGINNNPFEGFQPIVDIHSHPSTQGASEHDMLNSKGKNGVSFGVYFKDNKTLYEYNSVRSNLNSIKMNSMLDLMRYTFRKYNENDEEE</sequence>
<evidence type="ECO:0000259" key="1">
    <source>
        <dbReference type="Pfam" id="PF20041"/>
    </source>
</evidence>
<accession>A0A6N2RWG2</accession>
<dbReference type="GO" id="GO:0016787">
    <property type="term" value="F:hydrolase activity"/>
    <property type="evidence" value="ECO:0007669"/>
    <property type="project" value="UniProtKB-KW"/>
</dbReference>
<evidence type="ECO:0000313" key="2">
    <source>
        <dbReference type="EMBL" id="VYS84888.1"/>
    </source>
</evidence>
<gene>
    <name evidence="2" type="primary">wapA_2</name>
    <name evidence="2" type="ORF">BCLFYP20_01285</name>
</gene>
<dbReference type="Pfam" id="PF20041">
    <property type="entry name" value="DUF6443"/>
    <property type="match status" value="1"/>
</dbReference>
<reference evidence="2" key="1">
    <citation type="submission" date="2019-11" db="EMBL/GenBank/DDBJ databases">
        <authorList>
            <person name="Feng L."/>
        </authorList>
    </citation>
    <scope>NUCLEOTIDE SEQUENCE</scope>
    <source>
        <strain evidence="2">BcaccaeLFYP20</strain>
    </source>
</reference>
<dbReference type="EMBL" id="CACRTB010000007">
    <property type="protein sequence ID" value="VYS84888.1"/>
    <property type="molecule type" value="Genomic_DNA"/>
</dbReference>
<proteinExistence type="predicted"/>
<dbReference type="PANTHER" id="PTHR32305">
    <property type="match status" value="1"/>
</dbReference>
<keyword evidence="2" id="KW-0378">Hydrolase</keyword>
<feature type="domain" description="DUF6443" evidence="1">
    <location>
        <begin position="50"/>
        <end position="171"/>
    </location>
</feature>
<name>A0A6N2RWG2_9BACE</name>
<dbReference type="EC" id="3.1.-.-" evidence="2"/>
<dbReference type="Pfam" id="PF15659">
    <property type="entry name" value="Toxin-JAB1"/>
    <property type="match status" value="1"/>
</dbReference>
<dbReference type="InterPro" id="IPR050708">
    <property type="entry name" value="T6SS_VgrG/RHS"/>
</dbReference>
<dbReference type="AlphaFoldDB" id="A0A6N2RWG2"/>
<organism evidence="2">
    <name type="scientific">Bacteroides caccae</name>
    <dbReference type="NCBI Taxonomy" id="47678"/>
    <lineage>
        <taxon>Bacteria</taxon>
        <taxon>Pseudomonadati</taxon>
        <taxon>Bacteroidota</taxon>
        <taxon>Bacteroidia</taxon>
        <taxon>Bacteroidales</taxon>
        <taxon>Bacteroidaceae</taxon>
        <taxon>Bacteroides</taxon>
    </lineage>
</organism>
<dbReference type="PANTHER" id="PTHR32305:SF15">
    <property type="entry name" value="PROTEIN RHSA-RELATED"/>
    <property type="match status" value="1"/>
</dbReference>
<dbReference type="InterPro" id="IPR022385">
    <property type="entry name" value="Rhs_assc_core"/>
</dbReference>
<dbReference type="Gene3D" id="2.180.10.10">
    <property type="entry name" value="RHS repeat-associated core"/>
    <property type="match status" value="1"/>
</dbReference>